<evidence type="ECO:0000313" key="12">
    <source>
        <dbReference type="Proteomes" id="UP000238701"/>
    </source>
</evidence>
<dbReference type="CDD" id="cd00268">
    <property type="entry name" value="DEADc"/>
    <property type="match status" value="1"/>
</dbReference>
<dbReference type="PANTHER" id="PTHR47959">
    <property type="entry name" value="ATP-DEPENDENT RNA HELICASE RHLE-RELATED"/>
    <property type="match status" value="1"/>
</dbReference>
<dbReference type="Gene3D" id="3.40.50.300">
    <property type="entry name" value="P-loop containing nucleotide triphosphate hydrolases"/>
    <property type="match status" value="2"/>
</dbReference>
<evidence type="ECO:0000259" key="10">
    <source>
        <dbReference type="PROSITE" id="PS51195"/>
    </source>
</evidence>
<protein>
    <submittedName>
        <fullName evidence="11">ATP-dependent RNA helicase RhlE</fullName>
        <ecNumber evidence="11">3.6.4.13</ecNumber>
    </submittedName>
</protein>
<dbReference type="GO" id="GO:0005829">
    <property type="term" value="C:cytosol"/>
    <property type="evidence" value="ECO:0007669"/>
    <property type="project" value="TreeGrafter"/>
</dbReference>
<organism evidence="11 12">
    <name type="scientific">Candidatus Sulfotelmatobacter kueseliae</name>
    <dbReference type="NCBI Taxonomy" id="2042962"/>
    <lineage>
        <taxon>Bacteria</taxon>
        <taxon>Pseudomonadati</taxon>
        <taxon>Acidobacteriota</taxon>
        <taxon>Terriglobia</taxon>
        <taxon>Terriglobales</taxon>
        <taxon>Candidatus Korobacteraceae</taxon>
        <taxon>Candidatus Sulfotelmatobacter</taxon>
    </lineage>
</organism>
<dbReference type="InterPro" id="IPR027417">
    <property type="entry name" value="P-loop_NTPase"/>
</dbReference>
<dbReference type="InterPro" id="IPR011545">
    <property type="entry name" value="DEAD/DEAH_box_helicase_dom"/>
</dbReference>
<evidence type="ECO:0000259" key="8">
    <source>
        <dbReference type="PROSITE" id="PS51192"/>
    </source>
</evidence>
<dbReference type="GO" id="GO:0005524">
    <property type="term" value="F:ATP binding"/>
    <property type="evidence" value="ECO:0007669"/>
    <property type="project" value="UniProtKB-KW"/>
</dbReference>
<dbReference type="GO" id="GO:0003724">
    <property type="term" value="F:RNA helicase activity"/>
    <property type="evidence" value="ECO:0007669"/>
    <property type="project" value="UniProtKB-EC"/>
</dbReference>
<evidence type="ECO:0000256" key="5">
    <source>
        <dbReference type="ARBA" id="ARBA00038437"/>
    </source>
</evidence>
<dbReference type="PROSITE" id="PS51195">
    <property type="entry name" value="Q_MOTIF"/>
    <property type="match status" value="1"/>
</dbReference>
<evidence type="ECO:0000259" key="9">
    <source>
        <dbReference type="PROSITE" id="PS51194"/>
    </source>
</evidence>
<dbReference type="InterPro" id="IPR044742">
    <property type="entry name" value="DEAD/DEAH_RhlB"/>
</dbReference>
<dbReference type="GO" id="GO:0003676">
    <property type="term" value="F:nucleic acid binding"/>
    <property type="evidence" value="ECO:0007669"/>
    <property type="project" value="InterPro"/>
</dbReference>
<feature type="domain" description="DEAD-box RNA helicase Q" evidence="10">
    <location>
        <begin position="2"/>
        <end position="30"/>
    </location>
</feature>
<feature type="domain" description="Helicase ATP-binding" evidence="8">
    <location>
        <begin position="33"/>
        <end position="204"/>
    </location>
</feature>
<proteinExistence type="inferred from homology"/>
<feature type="short sequence motif" description="Q motif" evidence="6">
    <location>
        <begin position="2"/>
        <end position="30"/>
    </location>
</feature>
<dbReference type="PROSITE" id="PS51194">
    <property type="entry name" value="HELICASE_CTER"/>
    <property type="match status" value="1"/>
</dbReference>
<keyword evidence="1 7" id="KW-0547">Nucleotide-binding</keyword>
<dbReference type="InterPro" id="IPR014001">
    <property type="entry name" value="Helicase_ATP-bd"/>
</dbReference>
<dbReference type="PROSITE" id="PS51192">
    <property type="entry name" value="HELICASE_ATP_BIND_1"/>
    <property type="match status" value="1"/>
</dbReference>
<dbReference type="EMBL" id="OMOD01000007">
    <property type="protein sequence ID" value="SPF32277.1"/>
    <property type="molecule type" value="Genomic_DNA"/>
</dbReference>
<dbReference type="PANTHER" id="PTHR47959:SF13">
    <property type="entry name" value="ATP-DEPENDENT RNA HELICASE RHLE"/>
    <property type="match status" value="1"/>
</dbReference>
<dbReference type="OrthoDB" id="9805696at2"/>
<evidence type="ECO:0000256" key="4">
    <source>
        <dbReference type="ARBA" id="ARBA00022840"/>
    </source>
</evidence>
<keyword evidence="4 7" id="KW-0067">ATP-binding</keyword>
<dbReference type="GO" id="GO:0016787">
    <property type="term" value="F:hydrolase activity"/>
    <property type="evidence" value="ECO:0007669"/>
    <property type="project" value="UniProtKB-KW"/>
</dbReference>
<gene>
    <name evidence="11" type="primary">rhlE</name>
    <name evidence="11" type="ORF">SBA1_1040045</name>
</gene>
<evidence type="ECO:0000256" key="1">
    <source>
        <dbReference type="ARBA" id="ARBA00022741"/>
    </source>
</evidence>
<name>A0A2U3JY85_9BACT</name>
<dbReference type="Pfam" id="PF00271">
    <property type="entry name" value="Helicase_C"/>
    <property type="match status" value="1"/>
</dbReference>
<reference evidence="12" key="1">
    <citation type="submission" date="2018-02" db="EMBL/GenBank/DDBJ databases">
        <authorList>
            <person name="Hausmann B."/>
        </authorList>
    </citation>
    <scope>NUCLEOTIDE SEQUENCE [LARGE SCALE GENOMIC DNA]</scope>
    <source>
        <strain evidence="12">Peat soil MAG SbA1</strain>
    </source>
</reference>
<dbReference type="InterPro" id="IPR000629">
    <property type="entry name" value="RNA-helicase_DEAD-box_CS"/>
</dbReference>
<dbReference type="SMART" id="SM00487">
    <property type="entry name" value="DEXDc"/>
    <property type="match status" value="1"/>
</dbReference>
<dbReference type="CDD" id="cd18787">
    <property type="entry name" value="SF2_C_DEAD"/>
    <property type="match status" value="1"/>
</dbReference>
<dbReference type="SUPFAM" id="SSF52540">
    <property type="entry name" value="P-loop containing nucleoside triphosphate hydrolases"/>
    <property type="match status" value="1"/>
</dbReference>
<dbReference type="EC" id="3.6.4.13" evidence="11"/>
<evidence type="ECO:0000256" key="2">
    <source>
        <dbReference type="ARBA" id="ARBA00022801"/>
    </source>
</evidence>
<sequence>MTTFSELPLSPALQRGLAAAQFTNLTPIQESAIPPALEGRDVIGTAQTGTGKTLAFLIPLIETLHREPSRHTTALVLLPTRELAMQVHEQYEQLSSKAMPKAALVIGGVSEKAQIQGLRAGCGLVIATPGRLQDLMSRKFADLRYVKMLVLDEADRMLDMGFLPAIQRILSALPQQRQTLCFSATLEQSVAGLVNDYMREPVRVALGSVLKPAESVQLKAYEVRPGEKLDVLRQLLYSEKGQTLIFTRTKRGAERLANELVRDGFAAAMIHGDRSQSQRNGALSGFQEGRFQVLVATDIASRGLHVDDVAHVINYDLPKMAEDFIHRVGRTGRAGLQGRASTLVAGAEVLELRHIERSLQLRMERKQIDAETAEPPRRTIQNTLVSRTLTALPGEVFV</sequence>
<dbReference type="InterPro" id="IPR050079">
    <property type="entry name" value="DEAD_box_RNA_helicase"/>
</dbReference>
<dbReference type="SMART" id="SM00490">
    <property type="entry name" value="HELICc"/>
    <property type="match status" value="1"/>
</dbReference>
<evidence type="ECO:0000256" key="7">
    <source>
        <dbReference type="RuleBase" id="RU000492"/>
    </source>
</evidence>
<evidence type="ECO:0000256" key="6">
    <source>
        <dbReference type="PROSITE-ProRule" id="PRU00552"/>
    </source>
</evidence>
<feature type="domain" description="Helicase C-terminal" evidence="9">
    <location>
        <begin position="231"/>
        <end position="376"/>
    </location>
</feature>
<keyword evidence="2 7" id="KW-0378">Hydrolase</keyword>
<dbReference type="InterPro" id="IPR014014">
    <property type="entry name" value="RNA_helicase_DEAD_Q_motif"/>
</dbReference>
<comment type="similarity">
    <text evidence="5 7">Belongs to the DEAD box helicase family.</text>
</comment>
<keyword evidence="3 7" id="KW-0347">Helicase</keyword>
<evidence type="ECO:0000256" key="3">
    <source>
        <dbReference type="ARBA" id="ARBA00022806"/>
    </source>
</evidence>
<dbReference type="Pfam" id="PF00270">
    <property type="entry name" value="DEAD"/>
    <property type="match status" value="1"/>
</dbReference>
<evidence type="ECO:0000313" key="11">
    <source>
        <dbReference type="EMBL" id="SPF32277.1"/>
    </source>
</evidence>
<dbReference type="InterPro" id="IPR001650">
    <property type="entry name" value="Helicase_C-like"/>
</dbReference>
<accession>A0A2U3JY85</accession>
<dbReference type="AlphaFoldDB" id="A0A2U3JY85"/>
<dbReference type="Proteomes" id="UP000238701">
    <property type="component" value="Unassembled WGS sequence"/>
</dbReference>
<dbReference type="PROSITE" id="PS00039">
    <property type="entry name" value="DEAD_ATP_HELICASE"/>
    <property type="match status" value="1"/>
</dbReference>